<keyword evidence="3" id="KW-1185">Reference proteome</keyword>
<name>A0AAV0SU35_9STRA</name>
<dbReference type="Gene3D" id="3.30.530.20">
    <property type="match status" value="1"/>
</dbReference>
<dbReference type="SUPFAM" id="SSF55961">
    <property type="entry name" value="Bet v1-like"/>
    <property type="match status" value="1"/>
</dbReference>
<organism evidence="2 4">
    <name type="scientific">Peronospora farinosa</name>
    <dbReference type="NCBI Taxonomy" id="134698"/>
    <lineage>
        <taxon>Eukaryota</taxon>
        <taxon>Sar</taxon>
        <taxon>Stramenopiles</taxon>
        <taxon>Oomycota</taxon>
        <taxon>Peronosporomycetes</taxon>
        <taxon>Peronosporales</taxon>
        <taxon>Peronosporaceae</taxon>
        <taxon>Peronospora</taxon>
    </lineage>
</organism>
<sequence length="381" mass="42922">MPRDRFNMSPYHPLPLTLKDQRTLFELEKDLVEDTFRKYEKFVMSNSQVNTARWKHVKSKDDLHIYVKRTKASTKKKRGAQQCYRPTDDTRLTKPIVISVGTFKGQLDDLMFGTVNPTDDIMNVKASYVHDYSDGAVLATLVKPTATDPFRSVTVKWLQIDLPLSYTKLVKDRDFLCLEASGILHFANGERVGYLMLHSIDSPLVQPLPNVVRAKHTITGFFRQVAPNVIDTFAFDSVDPGGSIMESLLLPICANALLSATNYVKCGQMKKLTWMLQQRQAALRVGNVAPVLPHEDVCVTCNRDLQQSCIQNWWKDKCTMCLGGLCSGCKEVKTISFLSPNRKLLRHKITFCIACVTMGTRVSALDAARDQANGYQPYSSS</sequence>
<comment type="caution">
    <text evidence="2">The sequence shown here is derived from an EMBL/GenBank/DDBJ whole genome shotgun (WGS) entry which is preliminary data.</text>
</comment>
<dbReference type="InterPro" id="IPR052727">
    <property type="entry name" value="Rab4/Rab5_effector"/>
</dbReference>
<evidence type="ECO:0000313" key="4">
    <source>
        <dbReference type="Proteomes" id="UP001159659"/>
    </source>
</evidence>
<proteinExistence type="predicted"/>
<accession>A0AAV0SU35</accession>
<protein>
    <recommendedName>
        <fullName evidence="5">FYVE-type domain-containing protein</fullName>
    </recommendedName>
</protein>
<dbReference type="EMBL" id="CAKLBC010001274">
    <property type="protein sequence ID" value="CAH0490606.1"/>
    <property type="molecule type" value="Genomic_DNA"/>
</dbReference>
<dbReference type="PANTHER" id="PTHR13510">
    <property type="entry name" value="FYVE-FINGER-CONTAINING RAB5 EFFECTOR PROTEIN RABENOSYN-5-RELATED"/>
    <property type="match status" value="1"/>
</dbReference>
<evidence type="ECO:0000313" key="2">
    <source>
        <dbReference type="EMBL" id="CAI5708310.1"/>
    </source>
</evidence>
<evidence type="ECO:0000313" key="3">
    <source>
        <dbReference type="Proteomes" id="UP001157938"/>
    </source>
</evidence>
<dbReference type="Proteomes" id="UP001159659">
    <property type="component" value="Unassembled WGS sequence"/>
</dbReference>
<evidence type="ECO:0008006" key="5">
    <source>
        <dbReference type="Google" id="ProtNLM"/>
    </source>
</evidence>
<evidence type="ECO:0000313" key="1">
    <source>
        <dbReference type="EMBL" id="CAH0490606.1"/>
    </source>
</evidence>
<reference evidence="1 3" key="1">
    <citation type="submission" date="2021-11" db="EMBL/GenBank/DDBJ databases">
        <authorList>
            <person name="Islam A."/>
            <person name="Islam S."/>
            <person name="Flora M.S."/>
            <person name="Rahman M."/>
            <person name="Ziaur R.M."/>
            <person name="Epstein J.H."/>
            <person name="Hassan M."/>
            <person name="Klassen M."/>
            <person name="Woodard K."/>
            <person name="Webb A."/>
            <person name="Webby R.J."/>
            <person name="El Zowalaty M.E."/>
        </authorList>
    </citation>
    <scope>NUCLEOTIDE SEQUENCE [LARGE SCALE GENOMIC DNA]</scope>
    <source>
        <strain evidence="1">Pf1</strain>
    </source>
</reference>
<dbReference type="EMBL" id="CANTFK010000182">
    <property type="protein sequence ID" value="CAI5708310.1"/>
    <property type="molecule type" value="Genomic_DNA"/>
</dbReference>
<dbReference type="Proteomes" id="UP001157938">
    <property type="component" value="Unassembled WGS sequence"/>
</dbReference>
<gene>
    <name evidence="1" type="ORF">PFR001_LOCUS5926</name>
    <name evidence="2" type="ORF">PFR002_LOCUS1810</name>
</gene>
<dbReference type="InterPro" id="IPR023393">
    <property type="entry name" value="START-like_dom_sf"/>
</dbReference>
<reference evidence="2" key="2">
    <citation type="submission" date="2022-12" db="EMBL/GenBank/DDBJ databases">
        <authorList>
            <person name="Webb A."/>
        </authorList>
    </citation>
    <scope>NUCLEOTIDE SEQUENCE</scope>
    <source>
        <strain evidence="2">Pf2</strain>
    </source>
</reference>
<dbReference type="PANTHER" id="PTHR13510:SF44">
    <property type="entry name" value="RABENOSYN-5"/>
    <property type="match status" value="1"/>
</dbReference>
<dbReference type="AlphaFoldDB" id="A0AAV0SU35"/>